<keyword evidence="1" id="KW-1133">Transmembrane helix</keyword>
<protein>
    <submittedName>
        <fullName evidence="2">Uncharacterized protein</fullName>
    </submittedName>
</protein>
<name>A0A1C4CBE8_9BACT</name>
<dbReference type="AlphaFoldDB" id="A0A1C4CBE8"/>
<dbReference type="Proteomes" id="UP000242818">
    <property type="component" value="Unassembled WGS sequence"/>
</dbReference>
<gene>
    <name evidence="2" type="ORF">GA0116948_10444</name>
</gene>
<evidence type="ECO:0000256" key="1">
    <source>
        <dbReference type="SAM" id="Phobius"/>
    </source>
</evidence>
<organism evidence="2 3">
    <name type="scientific">Chitinophaga costaii</name>
    <dbReference type="NCBI Taxonomy" id="1335309"/>
    <lineage>
        <taxon>Bacteria</taxon>
        <taxon>Pseudomonadati</taxon>
        <taxon>Bacteroidota</taxon>
        <taxon>Chitinophagia</taxon>
        <taxon>Chitinophagales</taxon>
        <taxon>Chitinophagaceae</taxon>
        <taxon>Chitinophaga</taxon>
    </lineage>
</organism>
<feature type="transmembrane region" description="Helical" evidence="1">
    <location>
        <begin position="72"/>
        <end position="94"/>
    </location>
</feature>
<evidence type="ECO:0000313" key="2">
    <source>
        <dbReference type="EMBL" id="SCC16368.1"/>
    </source>
</evidence>
<proteinExistence type="predicted"/>
<feature type="transmembrane region" description="Helical" evidence="1">
    <location>
        <begin position="6"/>
        <end position="27"/>
    </location>
</feature>
<keyword evidence="3" id="KW-1185">Reference proteome</keyword>
<accession>A0A1C4CBE8</accession>
<dbReference type="EMBL" id="FMAR01000004">
    <property type="protein sequence ID" value="SCC16368.1"/>
    <property type="molecule type" value="Genomic_DNA"/>
</dbReference>
<keyword evidence="1" id="KW-0472">Membrane</keyword>
<reference evidence="2 3" key="1">
    <citation type="submission" date="2016-08" db="EMBL/GenBank/DDBJ databases">
        <authorList>
            <person name="Seilhamer J.J."/>
        </authorList>
    </citation>
    <scope>NUCLEOTIDE SEQUENCE [LARGE SCALE GENOMIC DNA]</scope>
    <source>
        <strain evidence="2 3">A37T2</strain>
    </source>
</reference>
<keyword evidence="1" id="KW-0812">Transmembrane</keyword>
<sequence length="96" mass="11109">MSDIIASCLIACVVFVFVFMLVAVFMLGRLQRSAHSHIKFDWYRRVNSKALRSYMFMTQDVTEKRKVKTALLCMRAADLLTVSLICMLLVLLVFRL</sequence>
<evidence type="ECO:0000313" key="3">
    <source>
        <dbReference type="Proteomes" id="UP000242818"/>
    </source>
</evidence>